<dbReference type="EMBL" id="LLXS01000027">
    <property type="protein sequence ID" value="KRG41351.1"/>
    <property type="molecule type" value="Genomic_DNA"/>
</dbReference>
<protein>
    <recommendedName>
        <fullName evidence="4">DUF1453 domain-containing protein</fullName>
    </recommendedName>
</protein>
<keyword evidence="3" id="KW-1185">Reference proteome</keyword>
<proteinExistence type="predicted"/>
<comment type="caution">
    <text evidence="2">The sequence shown here is derived from an EMBL/GenBank/DDBJ whole genome shotgun (WGS) entry which is preliminary data.</text>
</comment>
<keyword evidence="1" id="KW-1133">Transmembrane helix</keyword>
<feature type="transmembrane region" description="Helical" evidence="1">
    <location>
        <begin position="39"/>
        <end position="65"/>
    </location>
</feature>
<evidence type="ECO:0000256" key="1">
    <source>
        <dbReference type="SAM" id="Phobius"/>
    </source>
</evidence>
<dbReference type="Proteomes" id="UP000050836">
    <property type="component" value="Unassembled WGS sequence"/>
</dbReference>
<gene>
    <name evidence="2" type="ORF">ARC78_11395</name>
</gene>
<reference evidence="2 3" key="1">
    <citation type="submission" date="2015-10" db="EMBL/GenBank/DDBJ databases">
        <title>Genome sequencing and analysis of members of genus Stenotrophomonas.</title>
        <authorList>
            <person name="Patil P.P."/>
            <person name="Midha S."/>
            <person name="Patil P.B."/>
        </authorList>
    </citation>
    <scope>NUCLEOTIDE SEQUENCE [LARGE SCALE GENOMIC DNA]</scope>
    <source>
        <strain evidence="2 3">JCM 9942</strain>
    </source>
</reference>
<keyword evidence="1" id="KW-0812">Transmembrane</keyword>
<evidence type="ECO:0000313" key="3">
    <source>
        <dbReference type="Proteomes" id="UP000050836"/>
    </source>
</evidence>
<feature type="transmembrane region" description="Helical" evidence="1">
    <location>
        <begin position="145"/>
        <end position="168"/>
    </location>
</feature>
<accession>A0A0R0AJA7</accession>
<feature type="transmembrane region" description="Helical" evidence="1">
    <location>
        <begin position="71"/>
        <end position="90"/>
    </location>
</feature>
<keyword evidence="1" id="KW-0472">Membrane</keyword>
<organism evidence="2 3">
    <name type="scientific">Stenotrophomonas pictorum JCM 9942</name>
    <dbReference type="NCBI Taxonomy" id="1236960"/>
    <lineage>
        <taxon>Bacteria</taxon>
        <taxon>Pseudomonadati</taxon>
        <taxon>Pseudomonadota</taxon>
        <taxon>Gammaproteobacteria</taxon>
        <taxon>Lysobacterales</taxon>
        <taxon>Lysobacteraceae</taxon>
        <taxon>Stenotrophomonas</taxon>
    </lineage>
</organism>
<sequence length="187" mass="20579">MPLLIALPLGVLVFVAIVLLLLPLSLWQRVRSGGARRQAWPWLVTLNFWATLASTLGFALFATIASAWWPAAWLYAVIGWLAGVLLGVLGHALTRFESGPQALFYTPSTWLVALLTLMIAVWLVAGLVQGWQASVNGVPWPASGWLSHAGLLAMAAVLLGYALMYAALLRRKVRHHLRYRGFDRSPR</sequence>
<evidence type="ECO:0000313" key="2">
    <source>
        <dbReference type="EMBL" id="KRG41351.1"/>
    </source>
</evidence>
<dbReference type="Pfam" id="PF07301">
    <property type="entry name" value="DUF1453"/>
    <property type="match status" value="1"/>
</dbReference>
<evidence type="ECO:0008006" key="4">
    <source>
        <dbReference type="Google" id="ProtNLM"/>
    </source>
</evidence>
<name>A0A0R0AJA7_9GAMM</name>
<feature type="transmembrane region" description="Helical" evidence="1">
    <location>
        <begin position="6"/>
        <end position="27"/>
    </location>
</feature>
<feature type="transmembrane region" description="Helical" evidence="1">
    <location>
        <begin position="102"/>
        <end position="125"/>
    </location>
</feature>
<dbReference type="AlphaFoldDB" id="A0A0R0AJA7"/>
<dbReference type="InterPro" id="IPR058247">
    <property type="entry name" value="DUF1453"/>
</dbReference>